<dbReference type="AlphaFoldDB" id="A0AAP0NKD4"/>
<dbReference type="InterPro" id="IPR016167">
    <property type="entry name" value="FAD-bd_PCMH_sub1"/>
</dbReference>
<evidence type="ECO:0000259" key="2">
    <source>
        <dbReference type="PROSITE" id="PS51387"/>
    </source>
</evidence>
<evidence type="ECO:0000313" key="4">
    <source>
        <dbReference type="Proteomes" id="UP001417504"/>
    </source>
</evidence>
<gene>
    <name evidence="3" type="ORF">Sjap_017779</name>
</gene>
<dbReference type="Proteomes" id="UP001417504">
    <property type="component" value="Unassembled WGS sequence"/>
</dbReference>
<dbReference type="InterPro" id="IPR006094">
    <property type="entry name" value="Oxid_FAD_bind_N"/>
</dbReference>
<dbReference type="GO" id="GO:0071949">
    <property type="term" value="F:FAD binding"/>
    <property type="evidence" value="ECO:0007669"/>
    <property type="project" value="InterPro"/>
</dbReference>
<evidence type="ECO:0000256" key="1">
    <source>
        <dbReference type="ARBA" id="ARBA00001974"/>
    </source>
</evidence>
<dbReference type="Gene3D" id="3.30.465.10">
    <property type="match status" value="2"/>
</dbReference>
<reference evidence="3 4" key="1">
    <citation type="submission" date="2024-01" db="EMBL/GenBank/DDBJ databases">
        <title>Genome assemblies of Stephania.</title>
        <authorList>
            <person name="Yang L."/>
        </authorList>
    </citation>
    <scope>NUCLEOTIDE SEQUENCE [LARGE SCALE GENOMIC DNA]</scope>
    <source>
        <strain evidence="3">QJT</strain>
        <tissue evidence="3">Leaf</tissue>
    </source>
</reference>
<dbReference type="PROSITE" id="PS51387">
    <property type="entry name" value="FAD_PCMH"/>
    <property type="match status" value="1"/>
</dbReference>
<sequence length="410" mass="45889">MFYEKNVEVSEDQDDRILEIHITNNPETSIHSCESQVQAVVICSRKHGLQVRVRSRGHHFEGLSYTSPVAFILIDLVNLRAIDVDVQDNSVWVQAGATLGEVYYQIAKKSRLHGFPAGFCSTVGVGSHFSGGGYGGMMKKYGVAADHIIDARIVNVKGEILDRETWEKICFGQSEEEARLVSESFLHSRSNYSLSPSYCYCFTGGQSLGTTCNSAKSDFAMTPISKVKLKQIFEKLLEEENLKVTLSPWGGKMNEIPDHEIAFPHRAGNIPCVSMNPRAAYLNVKDLDLGHNKANETPTYSEARIWGEKYFKVAAVVEADWRRGCWCDAERERDVGGAVCARTQENRLGGVTWQVVIGGDDFRTEDLVVTCTTILSPFESEFRDACERRKCQSRGLLSNKTNNESFQLRM</sequence>
<dbReference type="PANTHER" id="PTHR32448">
    <property type="entry name" value="OS08G0158400 PROTEIN"/>
    <property type="match status" value="1"/>
</dbReference>
<dbReference type="Pfam" id="PF01565">
    <property type="entry name" value="FAD_binding_4"/>
    <property type="match status" value="1"/>
</dbReference>
<comment type="caution">
    <text evidence="3">The sequence shown here is derived from an EMBL/GenBank/DDBJ whole genome shotgun (WGS) entry which is preliminary data.</text>
</comment>
<protein>
    <recommendedName>
        <fullName evidence="2">FAD-binding PCMH-type domain-containing protein</fullName>
    </recommendedName>
</protein>
<comment type="cofactor">
    <cofactor evidence="1">
        <name>FAD</name>
        <dbReference type="ChEBI" id="CHEBI:57692"/>
    </cofactor>
</comment>
<name>A0AAP0NKD4_9MAGN</name>
<accession>A0AAP0NKD4</accession>
<proteinExistence type="predicted"/>
<organism evidence="3 4">
    <name type="scientific">Stephania japonica</name>
    <dbReference type="NCBI Taxonomy" id="461633"/>
    <lineage>
        <taxon>Eukaryota</taxon>
        <taxon>Viridiplantae</taxon>
        <taxon>Streptophyta</taxon>
        <taxon>Embryophyta</taxon>
        <taxon>Tracheophyta</taxon>
        <taxon>Spermatophyta</taxon>
        <taxon>Magnoliopsida</taxon>
        <taxon>Ranunculales</taxon>
        <taxon>Menispermaceae</taxon>
        <taxon>Menispermoideae</taxon>
        <taxon>Cissampelideae</taxon>
        <taxon>Stephania</taxon>
    </lineage>
</organism>
<evidence type="ECO:0000313" key="3">
    <source>
        <dbReference type="EMBL" id="KAK9109719.1"/>
    </source>
</evidence>
<dbReference type="InterPro" id="IPR036318">
    <property type="entry name" value="FAD-bd_PCMH-like_sf"/>
</dbReference>
<dbReference type="Gene3D" id="3.30.43.10">
    <property type="entry name" value="Uridine Diphospho-n-acetylenolpyruvylglucosamine Reductase, domain 2"/>
    <property type="match status" value="1"/>
</dbReference>
<dbReference type="InterPro" id="IPR016166">
    <property type="entry name" value="FAD-bd_PCMH"/>
</dbReference>
<dbReference type="SUPFAM" id="SSF56176">
    <property type="entry name" value="FAD-binding/transporter-associated domain-like"/>
    <property type="match status" value="1"/>
</dbReference>
<keyword evidence="4" id="KW-1185">Reference proteome</keyword>
<dbReference type="Gene3D" id="3.40.462.20">
    <property type="match status" value="1"/>
</dbReference>
<feature type="domain" description="FAD-binding PCMH-type" evidence="2">
    <location>
        <begin position="21"/>
        <end position="191"/>
    </location>
</feature>
<dbReference type="EMBL" id="JBBNAE010000007">
    <property type="protein sequence ID" value="KAK9109719.1"/>
    <property type="molecule type" value="Genomic_DNA"/>
</dbReference>
<dbReference type="InterPro" id="IPR016169">
    <property type="entry name" value="FAD-bd_PCMH_sub2"/>
</dbReference>